<evidence type="ECO:0008006" key="3">
    <source>
        <dbReference type="Google" id="ProtNLM"/>
    </source>
</evidence>
<evidence type="ECO:0000313" key="1">
    <source>
        <dbReference type="EMBL" id="MEU8136123.1"/>
    </source>
</evidence>
<comment type="caution">
    <text evidence="1">The sequence shown here is derived from an EMBL/GenBank/DDBJ whole genome shotgun (WGS) entry which is preliminary data.</text>
</comment>
<protein>
    <recommendedName>
        <fullName evidence="3">Molecular chaperone DnaJ</fullName>
    </recommendedName>
</protein>
<dbReference type="Proteomes" id="UP001551482">
    <property type="component" value="Unassembled WGS sequence"/>
</dbReference>
<name>A0ABV3DK33_9ACTN</name>
<sequence length="44" mass="4908">MECGVCGGRKGYFRIVTEVRDGKVVERREWVDCSTCRGTGQSPV</sequence>
<accession>A0ABV3DK33</accession>
<organism evidence="1 2">
    <name type="scientific">Streptodolium elevatio</name>
    <dbReference type="NCBI Taxonomy" id="3157996"/>
    <lineage>
        <taxon>Bacteria</taxon>
        <taxon>Bacillati</taxon>
        <taxon>Actinomycetota</taxon>
        <taxon>Actinomycetes</taxon>
        <taxon>Kitasatosporales</taxon>
        <taxon>Streptomycetaceae</taxon>
        <taxon>Streptodolium</taxon>
    </lineage>
</organism>
<gene>
    <name evidence="1" type="ORF">AB0C36_21740</name>
</gene>
<dbReference type="RefSeq" id="WP_358356396.1">
    <property type="nucleotide sequence ID" value="NZ_JBEZFP010000056.1"/>
</dbReference>
<evidence type="ECO:0000313" key="2">
    <source>
        <dbReference type="Proteomes" id="UP001551482"/>
    </source>
</evidence>
<reference evidence="1 2" key="1">
    <citation type="submission" date="2024-06" db="EMBL/GenBank/DDBJ databases">
        <title>The Natural Products Discovery Center: Release of the First 8490 Sequenced Strains for Exploring Actinobacteria Biosynthetic Diversity.</title>
        <authorList>
            <person name="Kalkreuter E."/>
            <person name="Kautsar S.A."/>
            <person name="Yang D."/>
            <person name="Bader C.D."/>
            <person name="Teijaro C.N."/>
            <person name="Fluegel L."/>
            <person name="Davis C.M."/>
            <person name="Simpson J.R."/>
            <person name="Lauterbach L."/>
            <person name="Steele A.D."/>
            <person name="Gui C."/>
            <person name="Meng S."/>
            <person name="Li G."/>
            <person name="Viehrig K."/>
            <person name="Ye F."/>
            <person name="Su P."/>
            <person name="Kiefer A.F."/>
            <person name="Nichols A."/>
            <person name="Cepeda A.J."/>
            <person name="Yan W."/>
            <person name="Fan B."/>
            <person name="Jiang Y."/>
            <person name="Adhikari A."/>
            <person name="Zheng C.-J."/>
            <person name="Schuster L."/>
            <person name="Cowan T.M."/>
            <person name="Smanski M.J."/>
            <person name="Chevrette M.G."/>
            <person name="De Carvalho L.P.S."/>
            <person name="Shen B."/>
        </authorList>
    </citation>
    <scope>NUCLEOTIDE SEQUENCE [LARGE SCALE GENOMIC DNA]</scope>
    <source>
        <strain evidence="1 2">NPDC048946</strain>
    </source>
</reference>
<keyword evidence="2" id="KW-1185">Reference proteome</keyword>
<proteinExistence type="predicted"/>
<dbReference type="EMBL" id="JBEZFP010000056">
    <property type="protein sequence ID" value="MEU8136123.1"/>
    <property type="molecule type" value="Genomic_DNA"/>
</dbReference>